<dbReference type="InterPro" id="IPR022134">
    <property type="entry name" value="DUF3667"/>
</dbReference>
<accession>A0A4V2SGE4</accession>
<dbReference type="AlphaFoldDB" id="A0A4V2SGE4"/>
<feature type="transmembrane region" description="Helical" evidence="1">
    <location>
        <begin position="50"/>
        <end position="70"/>
    </location>
</feature>
<gene>
    <name evidence="2" type="ORF">EV684_11132</name>
</gene>
<feature type="transmembrane region" description="Helical" evidence="1">
    <location>
        <begin position="209"/>
        <end position="226"/>
    </location>
</feature>
<dbReference type="EMBL" id="SLXD01000011">
    <property type="protein sequence ID" value="TCP00828.1"/>
    <property type="molecule type" value="Genomic_DNA"/>
</dbReference>
<dbReference type="Pfam" id="PF12412">
    <property type="entry name" value="DUF3667"/>
    <property type="match status" value="1"/>
</dbReference>
<keyword evidence="1" id="KW-1133">Transmembrane helix</keyword>
<evidence type="ECO:0000256" key="1">
    <source>
        <dbReference type="SAM" id="Phobius"/>
    </source>
</evidence>
<keyword evidence="1" id="KW-0812">Transmembrane</keyword>
<feature type="transmembrane region" description="Helical" evidence="1">
    <location>
        <begin position="182"/>
        <end position="203"/>
    </location>
</feature>
<keyword evidence="1" id="KW-0472">Membrane</keyword>
<name>A0A4V2SGE4_RUBGE</name>
<evidence type="ECO:0000313" key="3">
    <source>
        <dbReference type="Proteomes" id="UP000295106"/>
    </source>
</evidence>
<sequence length="262" mass="29223">MRAPTVGEFVQQFGGAYLSTEGAMGRTLAQLFRHPGELTRQYLRGRRKHYVLPLRLYLTISVLVLLALRLSNLLDAGQPQPAVQLDKDEPPKVELKIGGASVQFGFKPDGKGFECENLPAWVCKRLEQRLGTGPEALANDTRGLKARLVDAVGPAMFVLLPGFAAWLALAYRNRRLRYTEHLVFALHVHAFWFAMLGITLLPLGGFEGLAWLVVPVYTWLAMRRVYGGRWWTQALRSSVVATLYFTTMVAAMVIAALWALLA</sequence>
<proteinExistence type="predicted"/>
<reference evidence="2 3" key="1">
    <citation type="submission" date="2019-03" db="EMBL/GenBank/DDBJ databases">
        <title>Genomic Encyclopedia of Type Strains, Phase IV (KMG-IV): sequencing the most valuable type-strain genomes for metagenomic binning, comparative biology and taxonomic classification.</title>
        <authorList>
            <person name="Goeker M."/>
        </authorList>
    </citation>
    <scope>NUCLEOTIDE SEQUENCE [LARGE SCALE GENOMIC DNA]</scope>
    <source>
        <strain evidence="2 3">DSM 1709</strain>
    </source>
</reference>
<feature type="transmembrane region" description="Helical" evidence="1">
    <location>
        <begin position="151"/>
        <end position="170"/>
    </location>
</feature>
<organism evidence="2 3">
    <name type="scientific">Rubrivivax gelatinosus</name>
    <name type="common">Rhodocyclus gelatinosus</name>
    <name type="synonym">Rhodopseudomonas gelatinosa</name>
    <dbReference type="NCBI Taxonomy" id="28068"/>
    <lineage>
        <taxon>Bacteria</taxon>
        <taxon>Pseudomonadati</taxon>
        <taxon>Pseudomonadota</taxon>
        <taxon>Betaproteobacteria</taxon>
        <taxon>Burkholderiales</taxon>
        <taxon>Sphaerotilaceae</taxon>
        <taxon>Rubrivivax</taxon>
    </lineage>
</organism>
<comment type="caution">
    <text evidence="2">The sequence shown here is derived from an EMBL/GenBank/DDBJ whole genome shotgun (WGS) entry which is preliminary data.</text>
</comment>
<protein>
    <submittedName>
        <fullName evidence="2">Uncharacterized protein DUF3667</fullName>
    </submittedName>
</protein>
<feature type="transmembrane region" description="Helical" evidence="1">
    <location>
        <begin position="238"/>
        <end position="261"/>
    </location>
</feature>
<dbReference type="Proteomes" id="UP000295106">
    <property type="component" value="Unassembled WGS sequence"/>
</dbReference>
<evidence type="ECO:0000313" key="2">
    <source>
        <dbReference type="EMBL" id="TCP00828.1"/>
    </source>
</evidence>